<dbReference type="EMBL" id="JABBWG010000027">
    <property type="protein sequence ID" value="KAG1812154.1"/>
    <property type="molecule type" value="Genomic_DNA"/>
</dbReference>
<sequence>MSAHLVSHSASYSRCWNLCQVHDCSQRSLAQKPLGQQALKEAHLSNEQLHIQLEANICDELTIPVLRVKLAEDLTLKKWIKEVKHLNDKHLEDLASHRKMAEDLYKSLRHATSSNKMSAPRTYTPSSSCLGTLSEAEHTLLMKHKGCFKCQKFYISHQSKECTDSVPEASSYKTLMESDAIAAKPKGKTMAAVGTIGAMMPSSVLNDRSSSEDDMSHLVLIDESIVNKLGLCRHRLHAKIEANSAFLDNYHENQTCIAKDTNYDLLNPPQYMPQTKDVITELKTVLNDCHKNLEEDMVTEVPNVVTLLHHRIDILAFIKTNKEHLERLDKEM</sequence>
<accession>A0A9P7JB53</accession>
<dbReference type="GeneID" id="64627176"/>
<dbReference type="AlphaFoldDB" id="A0A9P7JB53"/>
<dbReference type="Proteomes" id="UP000807769">
    <property type="component" value="Unassembled WGS sequence"/>
</dbReference>
<evidence type="ECO:0000313" key="2">
    <source>
        <dbReference type="Proteomes" id="UP000807769"/>
    </source>
</evidence>
<proteinExistence type="predicted"/>
<evidence type="ECO:0000313" key="1">
    <source>
        <dbReference type="EMBL" id="KAG1812154.1"/>
    </source>
</evidence>
<organism evidence="1 2">
    <name type="scientific">Suillus subaureus</name>
    <dbReference type="NCBI Taxonomy" id="48587"/>
    <lineage>
        <taxon>Eukaryota</taxon>
        <taxon>Fungi</taxon>
        <taxon>Dikarya</taxon>
        <taxon>Basidiomycota</taxon>
        <taxon>Agaricomycotina</taxon>
        <taxon>Agaricomycetes</taxon>
        <taxon>Agaricomycetidae</taxon>
        <taxon>Boletales</taxon>
        <taxon>Suillineae</taxon>
        <taxon>Suillaceae</taxon>
        <taxon>Suillus</taxon>
    </lineage>
</organism>
<keyword evidence="2" id="KW-1185">Reference proteome</keyword>
<protein>
    <submittedName>
        <fullName evidence="1">Uncharacterized protein</fullName>
    </submittedName>
</protein>
<gene>
    <name evidence="1" type="ORF">BJ212DRAFT_1301674</name>
</gene>
<reference evidence="1" key="1">
    <citation type="journal article" date="2020" name="New Phytol.">
        <title>Comparative genomics reveals dynamic genome evolution in host specialist ectomycorrhizal fungi.</title>
        <authorList>
            <person name="Lofgren L.A."/>
            <person name="Nguyen N.H."/>
            <person name="Vilgalys R."/>
            <person name="Ruytinx J."/>
            <person name="Liao H.L."/>
            <person name="Branco S."/>
            <person name="Kuo A."/>
            <person name="LaButti K."/>
            <person name="Lipzen A."/>
            <person name="Andreopoulos W."/>
            <person name="Pangilinan J."/>
            <person name="Riley R."/>
            <person name="Hundley H."/>
            <person name="Na H."/>
            <person name="Barry K."/>
            <person name="Grigoriev I.V."/>
            <person name="Stajich J.E."/>
            <person name="Kennedy P.G."/>
        </authorList>
    </citation>
    <scope>NUCLEOTIDE SEQUENCE</scope>
    <source>
        <strain evidence="1">MN1</strain>
    </source>
</reference>
<name>A0A9P7JB53_9AGAM</name>
<dbReference type="OrthoDB" id="2369050at2759"/>
<comment type="caution">
    <text evidence="1">The sequence shown here is derived from an EMBL/GenBank/DDBJ whole genome shotgun (WGS) entry which is preliminary data.</text>
</comment>
<dbReference type="RefSeq" id="XP_041190436.1">
    <property type="nucleotide sequence ID" value="XM_041333159.1"/>
</dbReference>